<dbReference type="EMBL" id="WBMO01000005">
    <property type="protein sequence ID" value="MDV2478228.1"/>
    <property type="molecule type" value="Genomic_DNA"/>
</dbReference>
<dbReference type="InterPro" id="IPR011257">
    <property type="entry name" value="DNA_glycosylase"/>
</dbReference>
<dbReference type="Gene3D" id="1.10.340.30">
    <property type="entry name" value="Hypothetical protein, domain 2"/>
    <property type="match status" value="1"/>
</dbReference>
<evidence type="ECO:0000259" key="6">
    <source>
        <dbReference type="SMART" id="SM01009"/>
    </source>
</evidence>
<dbReference type="Pfam" id="PF06029">
    <property type="entry name" value="AlkA_N"/>
    <property type="match status" value="1"/>
</dbReference>
<reference evidence="7 8" key="1">
    <citation type="submission" date="2019-10" db="EMBL/GenBank/DDBJ databases">
        <title>Draft Genome Assembly of Rhodococcus zopfii DSM44189.</title>
        <authorList>
            <person name="Sutton J.M."/>
            <person name="Akob D.M."/>
            <person name="Bushman T.J."/>
        </authorList>
    </citation>
    <scope>NUCLEOTIDE SEQUENCE [LARGE SCALE GENOMIC DNA]</scope>
    <source>
        <strain evidence="7 8">DSM 44189</strain>
    </source>
</reference>
<dbReference type="CDD" id="cd00056">
    <property type="entry name" value="ENDO3c"/>
    <property type="match status" value="1"/>
</dbReference>
<protein>
    <recommendedName>
        <fullName evidence="2">DNA-3-methyladenine glycosylase II</fullName>
        <ecNumber evidence="2">3.2.2.21</ecNumber>
    </recommendedName>
</protein>
<feature type="domain" description="DNA-3-methyladenine glycosylase AlkA N-terminal" evidence="6">
    <location>
        <begin position="1"/>
        <end position="112"/>
    </location>
</feature>
<evidence type="ECO:0000259" key="5">
    <source>
        <dbReference type="SMART" id="SM00478"/>
    </source>
</evidence>
<dbReference type="InterPro" id="IPR037046">
    <property type="entry name" value="AlkA_N_sf"/>
</dbReference>
<dbReference type="SMART" id="SM01009">
    <property type="entry name" value="AlkA_N"/>
    <property type="match status" value="1"/>
</dbReference>
<evidence type="ECO:0000256" key="3">
    <source>
        <dbReference type="ARBA" id="ARBA00022763"/>
    </source>
</evidence>
<dbReference type="EC" id="3.2.2.21" evidence="2"/>
<evidence type="ECO:0000256" key="2">
    <source>
        <dbReference type="ARBA" id="ARBA00012000"/>
    </source>
</evidence>
<comment type="caution">
    <text evidence="7">The sequence shown here is derived from an EMBL/GenBank/DDBJ whole genome shotgun (WGS) entry which is preliminary data.</text>
</comment>
<dbReference type="Pfam" id="PF00730">
    <property type="entry name" value="HhH-GPD"/>
    <property type="match status" value="1"/>
</dbReference>
<dbReference type="PANTHER" id="PTHR43003:SF13">
    <property type="entry name" value="DNA-3-METHYLADENINE GLYCOSYLASE 2"/>
    <property type="match status" value="1"/>
</dbReference>
<accession>A0ABU3WW52</accession>
<feature type="domain" description="HhH-GPD" evidence="5">
    <location>
        <begin position="122"/>
        <end position="270"/>
    </location>
</feature>
<keyword evidence="3" id="KW-0227">DNA damage</keyword>
<dbReference type="SUPFAM" id="SSF55945">
    <property type="entry name" value="TATA-box binding protein-like"/>
    <property type="match status" value="1"/>
</dbReference>
<dbReference type="InterPro" id="IPR003265">
    <property type="entry name" value="HhH-GPD_domain"/>
</dbReference>
<dbReference type="SUPFAM" id="SSF48150">
    <property type="entry name" value="DNA-glycosylase"/>
    <property type="match status" value="1"/>
</dbReference>
<evidence type="ECO:0000313" key="7">
    <source>
        <dbReference type="EMBL" id="MDV2478228.1"/>
    </source>
</evidence>
<gene>
    <name evidence="7" type="ORF">F8M49_27585</name>
</gene>
<dbReference type="InterPro" id="IPR051912">
    <property type="entry name" value="Alkylbase_DNA_Glycosylase/TA"/>
</dbReference>
<organism evidence="7 8">
    <name type="scientific">Rhodococcus zopfii</name>
    <dbReference type="NCBI Taxonomy" id="43772"/>
    <lineage>
        <taxon>Bacteria</taxon>
        <taxon>Bacillati</taxon>
        <taxon>Actinomycetota</taxon>
        <taxon>Actinomycetes</taxon>
        <taxon>Mycobacteriales</taxon>
        <taxon>Nocardiaceae</taxon>
        <taxon>Rhodococcus</taxon>
    </lineage>
</organism>
<sequence length="291" mass="30486">MPFAAAPLLAALRGHAVSGLERHDATTGSHSRAVRGEHGPAVVTVTLDDTPTVRARIDAAHRDDVPALEQTVRRWLDLDADPVIVDTALGGDPLLAPLVAARPGLRVLGSTHWFDTAVQTVIGQQVSVAAGCTFTARLVAAYGDPAPQGSTCFPLPHRLADADPGELRAMVGLTRSRARTVQVLARAVADGLTPTSPEFRTALLALPGIGPWTVDYLSVRALGDRDAYPSGDLVLRRALGVATAGEAEARAEPWSPWRAYAATHLWTEAVYSASPVPSNAVPSRPGSSSSA</sequence>
<dbReference type="InterPro" id="IPR010316">
    <property type="entry name" value="AlkA_N"/>
</dbReference>
<proteinExistence type="predicted"/>
<evidence type="ECO:0000256" key="1">
    <source>
        <dbReference type="ARBA" id="ARBA00000086"/>
    </source>
</evidence>
<keyword evidence="8" id="KW-1185">Reference proteome</keyword>
<keyword evidence="4" id="KW-0234">DNA repair</keyword>
<dbReference type="InterPro" id="IPR023170">
    <property type="entry name" value="HhH_base_excis_C"/>
</dbReference>
<evidence type="ECO:0000256" key="4">
    <source>
        <dbReference type="ARBA" id="ARBA00023204"/>
    </source>
</evidence>
<dbReference type="Gene3D" id="3.30.310.20">
    <property type="entry name" value="DNA-3-methyladenine glycosylase AlkA, N-terminal domain"/>
    <property type="match status" value="1"/>
</dbReference>
<evidence type="ECO:0000313" key="8">
    <source>
        <dbReference type="Proteomes" id="UP001275440"/>
    </source>
</evidence>
<name>A0ABU3WW52_9NOCA</name>
<dbReference type="Gene3D" id="1.10.1670.10">
    <property type="entry name" value="Helix-hairpin-Helix base-excision DNA repair enzymes (C-terminal)"/>
    <property type="match status" value="1"/>
</dbReference>
<dbReference type="SMART" id="SM00478">
    <property type="entry name" value="ENDO3c"/>
    <property type="match status" value="1"/>
</dbReference>
<dbReference type="Proteomes" id="UP001275440">
    <property type="component" value="Unassembled WGS sequence"/>
</dbReference>
<dbReference type="PANTHER" id="PTHR43003">
    <property type="entry name" value="DNA-3-METHYLADENINE GLYCOSYLASE"/>
    <property type="match status" value="1"/>
</dbReference>
<comment type="catalytic activity">
    <reaction evidence="1">
        <text>Hydrolysis of alkylated DNA, releasing 3-methyladenine, 3-methylguanine, 7-methylguanine and 7-methyladenine.</text>
        <dbReference type="EC" id="3.2.2.21"/>
    </reaction>
</comment>